<evidence type="ECO:0000313" key="2">
    <source>
        <dbReference type="Proteomes" id="UP000317969"/>
    </source>
</evidence>
<proteinExistence type="predicted"/>
<dbReference type="GeneID" id="65121999"/>
<dbReference type="RefSeq" id="YP_010104067.1">
    <property type="nucleotide sequence ID" value="NC_055813.1"/>
</dbReference>
<name>A0A514U243_9CAUD</name>
<reference evidence="2" key="1">
    <citation type="submission" date="2019-06" db="EMBL/GenBank/DDBJ databases">
        <authorList>
            <person name="Kempf S.R."/>
            <person name="Brown K.M."/>
            <person name="Pearce J.A.A."/>
            <person name="Stamm J."/>
            <person name="Powell E.A.A."/>
            <person name="McGriff A.K."/>
            <person name="Tolsma S."/>
            <person name="Caruso S.M."/>
            <person name="Garlena R.A."/>
            <person name="Russell D.A."/>
            <person name="Pope W.H."/>
            <person name="Jacobs-Se D."/>
            <person name="Hatfull G.F."/>
        </authorList>
    </citation>
    <scope>NUCLEOTIDE SEQUENCE [LARGE SCALE GENOMIC DNA]</scope>
</reference>
<evidence type="ECO:0000313" key="1">
    <source>
        <dbReference type="EMBL" id="QDK03028.1"/>
    </source>
</evidence>
<dbReference type="Proteomes" id="UP000317969">
    <property type="component" value="Segment"/>
</dbReference>
<gene>
    <name evidence="1" type="primary">205</name>
    <name evidence="1" type="ORF">SEA_BRAELYN_212</name>
</gene>
<organism evidence="1 2">
    <name type="scientific">Streptomyces phage Braelyn</name>
    <dbReference type="NCBI Taxonomy" id="2593356"/>
    <lineage>
        <taxon>Viruses</taxon>
        <taxon>Duplodnaviria</taxon>
        <taxon>Heunggongvirae</taxon>
        <taxon>Uroviricota</taxon>
        <taxon>Caudoviricetes</taxon>
        <taxon>Stanwilliamsviridae</taxon>
        <taxon>Boydwoodruffvirinae</taxon>
        <taxon>Samistivirus</taxon>
        <taxon>Samistivirus braelyn</taxon>
    </lineage>
</organism>
<sequence length="79" mass="9274">MADMKRYDVMVRVEFTWENEYGDERTTWATNIGQYTSNNPDSLPEYVAAHHIKFEPPGGENVRRVLFSEITQYTLNEVD</sequence>
<keyword evidence="2" id="KW-1185">Reference proteome</keyword>
<dbReference type="EMBL" id="MN096371">
    <property type="protein sequence ID" value="QDK03028.1"/>
    <property type="molecule type" value="Genomic_DNA"/>
</dbReference>
<protein>
    <submittedName>
        <fullName evidence="1">Uncharacterized protein</fullName>
    </submittedName>
</protein>
<dbReference type="KEGG" id="vg:65121999"/>
<accession>A0A514U243</accession>